<sequence length="208" mass="22830">MRMLVSRVAENGSSLTPWTFGFQCNERYLSWDQSAQLKLLKIVLADKLGVSPEEVESRTEQLARLLPDLLTRLETTRVDILQPLLADLPGLSLQLIGLKEALPGINLSRLVAKHPRLLTEFRDPATLEARLAELRSRLPGINVPVLVDEEPHLLYCDIGAVLANCERLMPGTDPVRLLVTQPQMVLTAVEAGLSSAMDVEGGAPVTAH</sequence>
<dbReference type="AlphaFoldDB" id="A0A835Y7B6"/>
<evidence type="ECO:0000313" key="2">
    <source>
        <dbReference type="Proteomes" id="UP000612055"/>
    </source>
</evidence>
<dbReference type="OrthoDB" id="528365at2759"/>
<dbReference type="Proteomes" id="UP000612055">
    <property type="component" value="Unassembled WGS sequence"/>
</dbReference>
<comment type="caution">
    <text evidence="1">The sequence shown here is derived from an EMBL/GenBank/DDBJ whole genome shotgun (WGS) entry which is preliminary data.</text>
</comment>
<name>A0A835Y7B6_9CHLO</name>
<reference evidence="1" key="1">
    <citation type="journal article" date="2020" name="bioRxiv">
        <title>Comparative genomics of Chlamydomonas.</title>
        <authorList>
            <person name="Craig R.J."/>
            <person name="Hasan A.R."/>
            <person name="Ness R.W."/>
            <person name="Keightley P.D."/>
        </authorList>
    </citation>
    <scope>NUCLEOTIDE SEQUENCE</scope>
    <source>
        <strain evidence="1">CCAP 11/70</strain>
    </source>
</reference>
<keyword evidence="2" id="KW-1185">Reference proteome</keyword>
<dbReference type="InterPro" id="IPR038538">
    <property type="entry name" value="MTERF_sf"/>
</dbReference>
<accession>A0A835Y7B6</accession>
<dbReference type="Gene3D" id="1.25.70.10">
    <property type="entry name" value="Transcription termination factor 3, mitochondrial"/>
    <property type="match status" value="1"/>
</dbReference>
<protein>
    <submittedName>
        <fullName evidence="1">Uncharacterized protein</fullName>
    </submittedName>
</protein>
<evidence type="ECO:0000313" key="1">
    <source>
        <dbReference type="EMBL" id="KAG2492319.1"/>
    </source>
</evidence>
<organism evidence="1 2">
    <name type="scientific">Edaphochlamys debaryana</name>
    <dbReference type="NCBI Taxonomy" id="47281"/>
    <lineage>
        <taxon>Eukaryota</taxon>
        <taxon>Viridiplantae</taxon>
        <taxon>Chlorophyta</taxon>
        <taxon>core chlorophytes</taxon>
        <taxon>Chlorophyceae</taxon>
        <taxon>CS clade</taxon>
        <taxon>Chlamydomonadales</taxon>
        <taxon>Chlamydomonadales incertae sedis</taxon>
        <taxon>Edaphochlamys</taxon>
    </lineage>
</organism>
<dbReference type="EMBL" id="JAEHOE010000045">
    <property type="protein sequence ID" value="KAG2492319.1"/>
    <property type="molecule type" value="Genomic_DNA"/>
</dbReference>
<gene>
    <name evidence="1" type="ORF">HYH03_009270</name>
</gene>
<proteinExistence type="predicted"/>